<dbReference type="GO" id="GO:0032527">
    <property type="term" value="P:protein exit from endoplasmic reticulum"/>
    <property type="evidence" value="ECO:0007669"/>
    <property type="project" value="TreeGrafter"/>
</dbReference>
<feature type="region of interest" description="Disordered" evidence="1">
    <location>
        <begin position="346"/>
        <end position="397"/>
    </location>
</feature>
<dbReference type="InterPro" id="IPR006624">
    <property type="entry name" value="Beta-propeller_rpt_TECPR"/>
</dbReference>
<dbReference type="PANTHER" id="PTHR23287">
    <property type="entry name" value="RUBY-EYE2-LIKE PROTEIN"/>
    <property type="match status" value="1"/>
</dbReference>
<evidence type="ECO:0000313" key="3">
    <source>
        <dbReference type="Proteomes" id="UP000678499"/>
    </source>
</evidence>
<dbReference type="Gene3D" id="2.130.10.10">
    <property type="entry name" value="YVTN repeat-like/Quinoprotein amine dehydrogenase"/>
    <property type="match status" value="1"/>
</dbReference>
<name>A0A7R9BGR4_9CRUS</name>
<dbReference type="SMART" id="SM00706">
    <property type="entry name" value="TECPR"/>
    <property type="match status" value="7"/>
</dbReference>
<proteinExistence type="predicted"/>
<evidence type="ECO:0000313" key="2">
    <source>
        <dbReference type="EMBL" id="CAD7275029.1"/>
    </source>
</evidence>
<dbReference type="Pfam" id="PF06462">
    <property type="entry name" value="Hyd_WA"/>
    <property type="match status" value="1"/>
</dbReference>
<evidence type="ECO:0000256" key="1">
    <source>
        <dbReference type="SAM" id="MobiDB-lite"/>
    </source>
</evidence>
<dbReference type="PANTHER" id="PTHR23287:SF16">
    <property type="entry name" value="TECTONIN BETA-PROPELLER REPEAT-CONTAINING PROTEIN 2"/>
    <property type="match status" value="1"/>
</dbReference>
<dbReference type="InterPro" id="IPR036322">
    <property type="entry name" value="WD40_repeat_dom_sf"/>
</dbReference>
<sequence length="1080" mass="118904">MTNRPEIVTVHGFREVSLQWLSKQIPKKVYQGSELFNLFLNCISFRDESLAIGTSVGLVYFFSWSNNEMHKLRCEDRISPISAVALESTVDFMVASGSSKGNVTIFQIPKFRKVGDPRPKTEIFNIQGFHNVAITALKWSSNGEYLFSGDANGAVLQTRIHFDAELLGEEDLIDEDAKRETEKQLEHCTWFDVDEGKLVSWNRYWFHILGLSIPAVFESVQIPYGIDDLSSDGGKIVVLTGNQIRLFSSSLSGIASGCCAENQKFVVIETDSTGFSSWGLHLVRTKLEKLVLATEKVIDLDEFVDRSSKKLFNWAESSLIRNETASARVPERYDIGVLGLNPSGDSVLSKEKTEVEESDQEDELSVQRVIRNGDRRRKKPKQNQESENSNDPREQCEETLVGNNSDCQETDVFPVFSGNFAESDIAVKEDLLGKLIDVNFGAPFEEDVVEPEVVSGELRSSSPDLDRRSFRLPDVEIESDVEDSCEFTYGPPSRDDSSIASRAASIPDEPLILDQESVREQLAEVPGIGTDWAEFPGPGSRVVSSIALDRTQGVGWLCFDSGAILVQKDLTPSVPFSRSIKIGGVPTKDGDTSVVVSIKANDGIVWALCTRGELWVRIGVSRERPMGLEWAPAGEKIPGPVLAFDFGPQRTAFAANANGALFFTQGICRQHPAGDDVWWEVSVVGALLPGASSSKFASLLFPDARAGVRDRGTSFPGAKWLPSQRAAIFTSLPHMPVVAASNQKVWLAWGASSNIHCSKNSISGHRVIPIEIRGLQSVRWKVLEAGSVYKKHGVLWLLSQSGDKVFTYQAFGSSKSRPNHIPLPEDEELVLQLTSGPESLWMLTSSRKIYIRAGISASCPEGHSWSRLDLSQIGNDILTSISISSEVVWGVDFRGGVWMRIGSLKPTTTANLPPAWVPVEEGSAPAPMSQFKEIFLGPRNDMVWAIDSKHRVYVRAAVLPDLPIGVNWVPVLGVDAVHISISETTVWALSLTGEVWRRFGISSNNFAGDYWKKIPCGSAAYISVSIDDKLWVVDTAGAIHLHRLLNYSLTDSGEAAEFTVLAEGEVERTEDVDGDWLLVS</sequence>
<dbReference type="SUPFAM" id="SSF50978">
    <property type="entry name" value="WD40 repeat-like"/>
    <property type="match status" value="1"/>
</dbReference>
<gene>
    <name evidence="2" type="ORF">NMOB1V02_LOCUS2836</name>
</gene>
<dbReference type="OrthoDB" id="9930272at2759"/>
<dbReference type="EMBL" id="CAJPEX010000346">
    <property type="protein sequence ID" value="CAG0915181.1"/>
    <property type="molecule type" value="Genomic_DNA"/>
</dbReference>
<accession>A0A7R9BGR4</accession>
<dbReference type="Pfam" id="PF19193">
    <property type="entry name" value="Tectonin"/>
    <property type="match status" value="1"/>
</dbReference>
<dbReference type="SMART" id="SM00320">
    <property type="entry name" value="WD40"/>
    <property type="match status" value="2"/>
</dbReference>
<dbReference type="EMBL" id="OA882383">
    <property type="protein sequence ID" value="CAD7275029.1"/>
    <property type="molecule type" value="Genomic_DNA"/>
</dbReference>
<evidence type="ECO:0008006" key="4">
    <source>
        <dbReference type="Google" id="ProtNLM"/>
    </source>
</evidence>
<keyword evidence="3" id="KW-1185">Reference proteome</keyword>
<organism evidence="2">
    <name type="scientific">Notodromas monacha</name>
    <dbReference type="NCBI Taxonomy" id="399045"/>
    <lineage>
        <taxon>Eukaryota</taxon>
        <taxon>Metazoa</taxon>
        <taxon>Ecdysozoa</taxon>
        <taxon>Arthropoda</taxon>
        <taxon>Crustacea</taxon>
        <taxon>Oligostraca</taxon>
        <taxon>Ostracoda</taxon>
        <taxon>Podocopa</taxon>
        <taxon>Podocopida</taxon>
        <taxon>Cypridocopina</taxon>
        <taxon>Cypridoidea</taxon>
        <taxon>Cyprididae</taxon>
        <taxon>Notodromas</taxon>
    </lineage>
</organism>
<reference evidence="2" key="1">
    <citation type="submission" date="2020-11" db="EMBL/GenBank/DDBJ databases">
        <authorList>
            <person name="Tran Van P."/>
        </authorList>
    </citation>
    <scope>NUCLEOTIDE SEQUENCE</scope>
</reference>
<protein>
    <recommendedName>
        <fullName evidence="4">Tectonin beta-propeller repeat-containing protein 2</fullName>
    </recommendedName>
</protein>
<dbReference type="InterPro" id="IPR015943">
    <property type="entry name" value="WD40/YVTN_repeat-like_dom_sf"/>
</dbReference>
<dbReference type="GO" id="GO:0005737">
    <property type="term" value="C:cytoplasm"/>
    <property type="evidence" value="ECO:0007669"/>
    <property type="project" value="GOC"/>
</dbReference>
<dbReference type="Proteomes" id="UP000678499">
    <property type="component" value="Unassembled WGS sequence"/>
</dbReference>
<dbReference type="AlphaFoldDB" id="A0A7R9BGR4"/>
<dbReference type="InterPro" id="IPR001680">
    <property type="entry name" value="WD40_rpt"/>
</dbReference>